<feature type="domain" description="Terpene synthase metal-binding" evidence="5">
    <location>
        <begin position="325"/>
        <end position="564"/>
    </location>
</feature>
<dbReference type="EMBL" id="JAAALK010000285">
    <property type="protein sequence ID" value="KAG8064271.1"/>
    <property type="molecule type" value="Genomic_DNA"/>
</dbReference>
<protein>
    <submittedName>
        <fullName evidence="6">Uncharacterized protein</fullName>
    </submittedName>
</protein>
<evidence type="ECO:0000256" key="2">
    <source>
        <dbReference type="ARBA" id="ARBA00001946"/>
    </source>
</evidence>
<dbReference type="GO" id="GO:0000287">
    <property type="term" value="F:magnesium ion binding"/>
    <property type="evidence" value="ECO:0007669"/>
    <property type="project" value="InterPro"/>
</dbReference>
<dbReference type="InterPro" id="IPR034741">
    <property type="entry name" value="Terpene_cyclase-like_1_C"/>
</dbReference>
<sequence>MLSSPAAALLSLGPAPAEATPPLARRLGRRPMAIARVVVPAGASSSFRQGRAIARHAAARTQHMVSGDGDAAIVGKEEEASSFEPSMWRDFFINYELKPLQRSEEWMMERADQLKEEVHTLFDQTCNNDDDLVAKMQLLDAVQRLGISHLFREEMSSTLSEINASEFSSSSLHEVALRFRLLREHGFWVSSDVFNRFKGDNGRFMDSIAADEPRGLLSLYNAAHLLVHDEPELEEAISFARRHLTTMIDHPPAAAAGLIIDQVNRALEVPLPRTYKRVEMLHYYMLEYGEEEGHIPALLELAKLDFNLMQHVHLKELKVISEWWKDLYGYMGLNYVRDRAVESYVWSYVASYEEGSALTRMIFAKIIAFIILMDDTYDAHATIHECRKLNEAIQRWDESAIPLLPEYMKKFYSALLKNFKEFETQVEVVDGENRIDCAKKEFQKLSACYLQEAEWSHEKYKPRFEEQLALSTMTSTVPLLCVSTTVGRGDALTKEAFKWISSGDNDCVIACAKITRFMNDIASFKRGKNKGDMASTVECYMSDRKVRSELAIDEIDSMVEDAWRTINQARRDHPELIPALQQVVNLAICATFFYGNGKDAYTFSTHLERTVESLFVTPLPL</sequence>
<dbReference type="AlphaFoldDB" id="A0A8J5S050"/>
<dbReference type="InterPro" id="IPR001906">
    <property type="entry name" value="Terpene_synth_N"/>
</dbReference>
<accession>A0A8J5S050</accession>
<dbReference type="Pfam" id="PF01397">
    <property type="entry name" value="Terpene_synth"/>
    <property type="match status" value="1"/>
</dbReference>
<feature type="domain" description="Terpene synthase N-terminal" evidence="4">
    <location>
        <begin position="87"/>
        <end position="267"/>
    </location>
</feature>
<comment type="cofactor">
    <cofactor evidence="2">
        <name>Mg(2+)</name>
        <dbReference type="ChEBI" id="CHEBI:18420"/>
    </cofactor>
</comment>
<dbReference type="InterPro" id="IPR005630">
    <property type="entry name" value="Terpene_synthase_metal-bd"/>
</dbReference>
<dbReference type="GO" id="GO:0010333">
    <property type="term" value="F:terpene synthase activity"/>
    <property type="evidence" value="ECO:0007669"/>
    <property type="project" value="InterPro"/>
</dbReference>
<dbReference type="InterPro" id="IPR044814">
    <property type="entry name" value="Terpene_cyclase_plant_C1"/>
</dbReference>
<name>A0A8J5S050_ZIZPA</name>
<dbReference type="PANTHER" id="PTHR31225">
    <property type="entry name" value="OS04G0344100 PROTEIN-RELATED"/>
    <property type="match status" value="1"/>
</dbReference>
<comment type="cofactor">
    <cofactor evidence="1">
        <name>Mn(2+)</name>
        <dbReference type="ChEBI" id="CHEBI:29035"/>
    </cofactor>
</comment>
<evidence type="ECO:0000256" key="3">
    <source>
        <dbReference type="ARBA" id="ARBA00022723"/>
    </source>
</evidence>
<evidence type="ECO:0000259" key="4">
    <source>
        <dbReference type="Pfam" id="PF01397"/>
    </source>
</evidence>
<dbReference type="Proteomes" id="UP000729402">
    <property type="component" value="Unassembled WGS sequence"/>
</dbReference>
<dbReference type="SFLD" id="SFLDG01019">
    <property type="entry name" value="Terpene_Cyclase_Like_1_C_Termi"/>
    <property type="match status" value="1"/>
</dbReference>
<evidence type="ECO:0000313" key="7">
    <source>
        <dbReference type="Proteomes" id="UP000729402"/>
    </source>
</evidence>
<dbReference type="SFLD" id="SFLDS00005">
    <property type="entry name" value="Isoprenoid_Synthase_Type_I"/>
    <property type="match status" value="1"/>
</dbReference>
<gene>
    <name evidence="6" type="ORF">GUJ93_ZPchr0004g38674</name>
</gene>
<keyword evidence="7" id="KW-1185">Reference proteome</keyword>
<organism evidence="6 7">
    <name type="scientific">Zizania palustris</name>
    <name type="common">Northern wild rice</name>
    <dbReference type="NCBI Taxonomy" id="103762"/>
    <lineage>
        <taxon>Eukaryota</taxon>
        <taxon>Viridiplantae</taxon>
        <taxon>Streptophyta</taxon>
        <taxon>Embryophyta</taxon>
        <taxon>Tracheophyta</taxon>
        <taxon>Spermatophyta</taxon>
        <taxon>Magnoliopsida</taxon>
        <taxon>Liliopsida</taxon>
        <taxon>Poales</taxon>
        <taxon>Poaceae</taxon>
        <taxon>BOP clade</taxon>
        <taxon>Oryzoideae</taxon>
        <taxon>Oryzeae</taxon>
        <taxon>Zizaniinae</taxon>
        <taxon>Zizania</taxon>
    </lineage>
</organism>
<evidence type="ECO:0000256" key="1">
    <source>
        <dbReference type="ARBA" id="ARBA00001936"/>
    </source>
</evidence>
<evidence type="ECO:0000313" key="6">
    <source>
        <dbReference type="EMBL" id="KAG8064271.1"/>
    </source>
</evidence>
<dbReference type="Pfam" id="PF03936">
    <property type="entry name" value="Terpene_synth_C"/>
    <property type="match status" value="1"/>
</dbReference>
<keyword evidence="3" id="KW-0479">Metal-binding</keyword>
<dbReference type="CDD" id="cd00684">
    <property type="entry name" value="Terpene_cyclase_plant_C1"/>
    <property type="match status" value="1"/>
</dbReference>
<dbReference type="InterPro" id="IPR050148">
    <property type="entry name" value="Terpene_synthase-like"/>
</dbReference>
<reference evidence="6" key="1">
    <citation type="journal article" date="2021" name="bioRxiv">
        <title>Whole Genome Assembly and Annotation of Northern Wild Rice, Zizania palustris L., Supports a Whole Genome Duplication in the Zizania Genus.</title>
        <authorList>
            <person name="Haas M."/>
            <person name="Kono T."/>
            <person name="Macchietto M."/>
            <person name="Millas R."/>
            <person name="McGilp L."/>
            <person name="Shao M."/>
            <person name="Duquette J."/>
            <person name="Hirsch C.N."/>
            <person name="Kimball J."/>
        </authorList>
    </citation>
    <scope>NUCLEOTIDE SEQUENCE</scope>
    <source>
        <tissue evidence="6">Fresh leaf tissue</tissue>
    </source>
</reference>
<dbReference type="GO" id="GO:0016102">
    <property type="term" value="P:diterpenoid biosynthetic process"/>
    <property type="evidence" value="ECO:0007669"/>
    <property type="project" value="InterPro"/>
</dbReference>
<dbReference type="PANTHER" id="PTHR31225:SF92">
    <property type="entry name" value="OS04G0345400 PROTEIN"/>
    <property type="match status" value="1"/>
</dbReference>
<comment type="caution">
    <text evidence="6">The sequence shown here is derived from an EMBL/GenBank/DDBJ whole genome shotgun (WGS) entry which is preliminary data.</text>
</comment>
<reference evidence="6" key="2">
    <citation type="submission" date="2021-02" db="EMBL/GenBank/DDBJ databases">
        <authorList>
            <person name="Kimball J.A."/>
            <person name="Haas M.W."/>
            <person name="Macchietto M."/>
            <person name="Kono T."/>
            <person name="Duquette J."/>
            <person name="Shao M."/>
        </authorList>
    </citation>
    <scope>NUCLEOTIDE SEQUENCE</scope>
    <source>
        <tissue evidence="6">Fresh leaf tissue</tissue>
    </source>
</reference>
<proteinExistence type="predicted"/>
<evidence type="ECO:0000259" key="5">
    <source>
        <dbReference type="Pfam" id="PF03936"/>
    </source>
</evidence>
<dbReference type="OrthoDB" id="1877784at2759"/>